<dbReference type="Proteomes" id="UP000253436">
    <property type="component" value="Unassembled WGS sequence"/>
</dbReference>
<organism evidence="1 2">
    <name type="scientific">Winogradskyella arenosi</name>
    <dbReference type="NCBI Taxonomy" id="533325"/>
    <lineage>
        <taxon>Bacteria</taxon>
        <taxon>Pseudomonadati</taxon>
        <taxon>Bacteroidota</taxon>
        <taxon>Flavobacteriia</taxon>
        <taxon>Flavobacteriales</taxon>
        <taxon>Flavobacteriaceae</taxon>
        <taxon>Winogradskyella</taxon>
    </lineage>
</organism>
<evidence type="ECO:0000313" key="1">
    <source>
        <dbReference type="EMBL" id="RCW89187.1"/>
    </source>
</evidence>
<accession>A0A368ZDB7</accession>
<dbReference type="RefSeq" id="WP_181858426.1">
    <property type="nucleotide sequence ID" value="NZ_QPJO01000019.1"/>
</dbReference>
<dbReference type="EMBL" id="QPJO01000019">
    <property type="protein sequence ID" value="RCW89187.1"/>
    <property type="molecule type" value="Genomic_DNA"/>
</dbReference>
<name>A0A368ZDB7_9FLAO</name>
<dbReference type="InterPro" id="IPR056510">
    <property type="entry name" value="WapI"/>
</dbReference>
<comment type="caution">
    <text evidence="1">The sequence shown here is derived from an EMBL/GenBank/DDBJ whole genome shotgun (WGS) entry which is preliminary data.</text>
</comment>
<protein>
    <submittedName>
        <fullName evidence="1">Uncharacterized protein</fullName>
    </submittedName>
</protein>
<evidence type="ECO:0000313" key="2">
    <source>
        <dbReference type="Proteomes" id="UP000253436"/>
    </source>
</evidence>
<proteinExistence type="predicted"/>
<reference evidence="1 2" key="1">
    <citation type="submission" date="2018-07" db="EMBL/GenBank/DDBJ databases">
        <title>Genomic Encyclopedia of Type Strains, Phase III (KMG-III): the genomes of soil and plant-associated and newly described type strains.</title>
        <authorList>
            <person name="Whitman W."/>
        </authorList>
    </citation>
    <scope>NUCLEOTIDE SEQUENCE [LARGE SCALE GENOMIC DNA]</scope>
    <source>
        <strain evidence="1 2">CECT 7958</strain>
    </source>
</reference>
<keyword evidence="2" id="KW-1185">Reference proteome</keyword>
<sequence>MIFKGINNQTVEFRITNYQFPEITDCEYDSNWLLVYLKVKSDCGNWETVDPSLLVRDLRDIIEWFEQLSNDIETNSDFLSFMEPNLEFRLTKKNADKKQIRITFDLESRHPNAKDDEEFYVDCEFNNAELKQIASELKKETELYPERALKNRKKSYVDVFKNLTGSIFKKE</sequence>
<gene>
    <name evidence="1" type="ORF">DFQ08_1191</name>
</gene>
<dbReference type="Pfam" id="PF24716">
    <property type="entry name" value="WapI"/>
    <property type="match status" value="1"/>
</dbReference>
<dbReference type="AlphaFoldDB" id="A0A368ZDB7"/>